<dbReference type="AlphaFoldDB" id="A0A9P6CI55"/>
<accession>A0A9P6CI55</accession>
<dbReference type="OrthoDB" id="3263651at2759"/>
<keyword evidence="3" id="KW-1185">Reference proteome</keyword>
<gene>
    <name evidence="2" type="ORF">BDZ94DRAFT_1310459</name>
</gene>
<name>A0A9P6CI55_9AGAR</name>
<sequence length="66" mass="7601">MLERGLFEENGVEFSLEDDDYTADEWNTYNGRQVLAWFQERPSDAHIGPPPLHSERTPTDSSETES</sequence>
<evidence type="ECO:0000256" key="1">
    <source>
        <dbReference type="SAM" id="MobiDB-lite"/>
    </source>
</evidence>
<dbReference type="EMBL" id="MU150282">
    <property type="protein sequence ID" value="KAF9461574.1"/>
    <property type="molecule type" value="Genomic_DNA"/>
</dbReference>
<reference evidence="2" key="1">
    <citation type="submission" date="2020-11" db="EMBL/GenBank/DDBJ databases">
        <authorList>
            <consortium name="DOE Joint Genome Institute"/>
            <person name="Ahrendt S."/>
            <person name="Riley R."/>
            <person name="Andreopoulos W."/>
            <person name="Labutti K."/>
            <person name="Pangilinan J."/>
            <person name="Ruiz-Duenas F.J."/>
            <person name="Barrasa J.M."/>
            <person name="Sanchez-Garcia M."/>
            <person name="Camarero S."/>
            <person name="Miyauchi S."/>
            <person name="Serrano A."/>
            <person name="Linde D."/>
            <person name="Babiker R."/>
            <person name="Drula E."/>
            <person name="Ayuso-Fernandez I."/>
            <person name="Pacheco R."/>
            <person name="Padilla G."/>
            <person name="Ferreira P."/>
            <person name="Barriuso J."/>
            <person name="Kellner H."/>
            <person name="Castanera R."/>
            <person name="Alfaro M."/>
            <person name="Ramirez L."/>
            <person name="Pisabarro A.G."/>
            <person name="Kuo A."/>
            <person name="Tritt A."/>
            <person name="Lipzen A."/>
            <person name="He G."/>
            <person name="Yan M."/>
            <person name="Ng V."/>
            <person name="Cullen D."/>
            <person name="Martin F."/>
            <person name="Rosso M.-N."/>
            <person name="Henrissat B."/>
            <person name="Hibbett D."/>
            <person name="Martinez A.T."/>
            <person name="Grigoriev I.V."/>
        </authorList>
    </citation>
    <scope>NUCLEOTIDE SEQUENCE</scope>
    <source>
        <strain evidence="2">CBS 247.69</strain>
    </source>
</reference>
<dbReference type="Proteomes" id="UP000807353">
    <property type="component" value="Unassembled WGS sequence"/>
</dbReference>
<protein>
    <submittedName>
        <fullName evidence="2">Uncharacterized protein</fullName>
    </submittedName>
</protein>
<feature type="region of interest" description="Disordered" evidence="1">
    <location>
        <begin position="40"/>
        <end position="66"/>
    </location>
</feature>
<evidence type="ECO:0000313" key="3">
    <source>
        <dbReference type="Proteomes" id="UP000807353"/>
    </source>
</evidence>
<proteinExistence type="predicted"/>
<evidence type="ECO:0000313" key="2">
    <source>
        <dbReference type="EMBL" id="KAF9461574.1"/>
    </source>
</evidence>
<comment type="caution">
    <text evidence="2">The sequence shown here is derived from an EMBL/GenBank/DDBJ whole genome shotgun (WGS) entry which is preliminary data.</text>
</comment>
<organism evidence="2 3">
    <name type="scientific">Collybia nuda</name>
    <dbReference type="NCBI Taxonomy" id="64659"/>
    <lineage>
        <taxon>Eukaryota</taxon>
        <taxon>Fungi</taxon>
        <taxon>Dikarya</taxon>
        <taxon>Basidiomycota</taxon>
        <taxon>Agaricomycotina</taxon>
        <taxon>Agaricomycetes</taxon>
        <taxon>Agaricomycetidae</taxon>
        <taxon>Agaricales</taxon>
        <taxon>Tricholomatineae</taxon>
        <taxon>Clitocybaceae</taxon>
        <taxon>Collybia</taxon>
    </lineage>
</organism>